<evidence type="ECO:0000313" key="7">
    <source>
        <dbReference type="Proteomes" id="UP001597492"/>
    </source>
</evidence>
<evidence type="ECO:0000256" key="2">
    <source>
        <dbReference type="ARBA" id="ARBA00023125"/>
    </source>
</evidence>
<proteinExistence type="predicted"/>
<evidence type="ECO:0000313" key="6">
    <source>
        <dbReference type="EMBL" id="MFD2757531.1"/>
    </source>
</evidence>
<reference evidence="7" key="1">
    <citation type="journal article" date="2019" name="Int. J. Syst. Evol. Microbiol.">
        <title>The Global Catalogue of Microorganisms (GCM) 10K type strain sequencing project: providing services to taxonomists for standard genome sequencing and annotation.</title>
        <authorList>
            <consortium name="The Broad Institute Genomics Platform"/>
            <consortium name="The Broad Institute Genome Sequencing Center for Infectious Disease"/>
            <person name="Wu L."/>
            <person name="Ma J."/>
        </authorList>
    </citation>
    <scope>NUCLEOTIDE SEQUENCE [LARGE SCALE GENOMIC DNA]</scope>
    <source>
        <strain evidence="7">TISTR 1514</strain>
    </source>
</reference>
<protein>
    <submittedName>
        <fullName evidence="6">TetR/AcrR family transcriptional regulator</fullName>
    </submittedName>
</protein>
<dbReference type="SUPFAM" id="SSF46689">
    <property type="entry name" value="Homeodomain-like"/>
    <property type="match status" value="1"/>
</dbReference>
<dbReference type="Gene3D" id="1.10.357.10">
    <property type="entry name" value="Tetracycline Repressor, domain 2"/>
    <property type="match status" value="1"/>
</dbReference>
<evidence type="ECO:0000256" key="1">
    <source>
        <dbReference type="ARBA" id="ARBA00023015"/>
    </source>
</evidence>
<sequence>MPTNRDRILTAAIDLLADGGIRRLTHLQIDERAGLPRGSTSNAFRTRAALLAGVTEHMLAHEVPEVDAGFAVATPDEFAAALAGIYRHLTGSGRAITAARLALMVEAAHDEAIRDQLAEGRRRIEARIRPPLVALGTPDVDLAVQLIATTFEGLFLHELGGYAWVDAERVLTATVRAIFAST</sequence>
<comment type="caution">
    <text evidence="6">The sequence shown here is derived from an EMBL/GenBank/DDBJ whole genome shotgun (WGS) entry which is preliminary data.</text>
</comment>
<dbReference type="SUPFAM" id="SSF48498">
    <property type="entry name" value="Tetracyclin repressor-like, C-terminal domain"/>
    <property type="match status" value="1"/>
</dbReference>
<dbReference type="Pfam" id="PF17940">
    <property type="entry name" value="TetR_C_31"/>
    <property type="match status" value="1"/>
</dbReference>
<dbReference type="PANTHER" id="PTHR47506">
    <property type="entry name" value="TRANSCRIPTIONAL REGULATORY PROTEIN"/>
    <property type="match status" value="1"/>
</dbReference>
<accession>A0ABW5UV31</accession>
<dbReference type="PANTHER" id="PTHR47506:SF6">
    <property type="entry name" value="HTH-TYPE TRANSCRIPTIONAL REPRESSOR NEMR"/>
    <property type="match status" value="1"/>
</dbReference>
<dbReference type="Proteomes" id="UP001597492">
    <property type="component" value="Unassembled WGS sequence"/>
</dbReference>
<keyword evidence="2 4" id="KW-0238">DNA-binding</keyword>
<dbReference type="InterPro" id="IPR009057">
    <property type="entry name" value="Homeodomain-like_sf"/>
</dbReference>
<dbReference type="InterPro" id="IPR041583">
    <property type="entry name" value="TetR_C_31"/>
</dbReference>
<evidence type="ECO:0000256" key="3">
    <source>
        <dbReference type="ARBA" id="ARBA00023163"/>
    </source>
</evidence>
<feature type="domain" description="HTH tetR-type" evidence="5">
    <location>
        <begin position="2"/>
        <end position="62"/>
    </location>
</feature>
<dbReference type="RefSeq" id="WP_019618075.1">
    <property type="nucleotide sequence ID" value="NZ_JBHUNE010000003.1"/>
</dbReference>
<dbReference type="PROSITE" id="PS50977">
    <property type="entry name" value="HTH_TETR_2"/>
    <property type="match status" value="1"/>
</dbReference>
<name>A0ABW5UV31_9MICO</name>
<gene>
    <name evidence="6" type="ORF">ACFSW7_03945</name>
</gene>
<dbReference type="InterPro" id="IPR001647">
    <property type="entry name" value="HTH_TetR"/>
</dbReference>
<dbReference type="InterPro" id="IPR036271">
    <property type="entry name" value="Tet_transcr_reg_TetR-rel_C_sf"/>
</dbReference>
<organism evidence="6 7">
    <name type="scientific">Gulosibacter faecalis</name>
    <dbReference type="NCBI Taxonomy" id="272240"/>
    <lineage>
        <taxon>Bacteria</taxon>
        <taxon>Bacillati</taxon>
        <taxon>Actinomycetota</taxon>
        <taxon>Actinomycetes</taxon>
        <taxon>Micrococcales</taxon>
        <taxon>Microbacteriaceae</taxon>
        <taxon>Gulosibacter</taxon>
    </lineage>
</organism>
<evidence type="ECO:0000256" key="4">
    <source>
        <dbReference type="PROSITE-ProRule" id="PRU00335"/>
    </source>
</evidence>
<keyword evidence="7" id="KW-1185">Reference proteome</keyword>
<evidence type="ECO:0000259" key="5">
    <source>
        <dbReference type="PROSITE" id="PS50977"/>
    </source>
</evidence>
<feature type="DNA-binding region" description="H-T-H motif" evidence="4">
    <location>
        <begin position="25"/>
        <end position="44"/>
    </location>
</feature>
<keyword evidence="1" id="KW-0805">Transcription regulation</keyword>
<keyword evidence="3" id="KW-0804">Transcription</keyword>
<dbReference type="EMBL" id="JBHUNE010000003">
    <property type="protein sequence ID" value="MFD2757531.1"/>
    <property type="molecule type" value="Genomic_DNA"/>
</dbReference>